<dbReference type="EMBL" id="JADYXP020000042">
    <property type="protein sequence ID" value="KAL0098684.1"/>
    <property type="molecule type" value="Genomic_DNA"/>
</dbReference>
<name>A0AAW2E9M6_9HYME</name>
<gene>
    <name evidence="2" type="ORF">PUN28_020640</name>
    <name evidence="3" type="ORF">PUN28_020883</name>
</gene>
<dbReference type="AlphaFoldDB" id="A0AAW2E9M6"/>
<evidence type="ECO:0000313" key="2">
    <source>
        <dbReference type="EMBL" id="KAL0098684.1"/>
    </source>
</evidence>
<reference evidence="3 4" key="1">
    <citation type="submission" date="2023-03" db="EMBL/GenBank/DDBJ databases">
        <title>High recombination rates correlate with genetic variation in Cardiocondyla obscurior ants.</title>
        <authorList>
            <person name="Errbii M."/>
        </authorList>
    </citation>
    <scope>NUCLEOTIDE SEQUENCE [LARGE SCALE GENOMIC DNA]</scope>
    <source>
        <strain evidence="3">Alpha-2009</strain>
        <tissue evidence="3">Whole body</tissue>
    </source>
</reference>
<keyword evidence="4" id="KW-1185">Reference proteome</keyword>
<dbReference type="EMBL" id="JADYXP020000030">
    <property type="protein sequence ID" value="KAL0098940.1"/>
    <property type="molecule type" value="Genomic_DNA"/>
</dbReference>
<evidence type="ECO:0000313" key="4">
    <source>
        <dbReference type="Proteomes" id="UP001430953"/>
    </source>
</evidence>
<comment type="caution">
    <text evidence="3">The sequence shown here is derived from an EMBL/GenBank/DDBJ whole genome shotgun (WGS) entry which is preliminary data.</text>
</comment>
<protein>
    <submittedName>
        <fullName evidence="3">Uncharacterized protein</fullName>
    </submittedName>
</protein>
<evidence type="ECO:0000313" key="3">
    <source>
        <dbReference type="EMBL" id="KAL0098940.1"/>
    </source>
</evidence>
<accession>A0AAW2E9M6</accession>
<sequence length="162" mass="18739">MLSKRRFERPQNRGRSWSKFLRHYLVSAPPWIFVKTLDERITRVSHCLDKPLYLLHRGDIFSNSLVTTVSKPKSRDDRGLKSLLIYLPKRPSILGAALSVLLRREPHVRDQELKSPATIIGEARRRPMQSPMSRNHFSKSARVPEGGEEEQFLAICPDSPQR</sequence>
<evidence type="ECO:0000256" key="1">
    <source>
        <dbReference type="SAM" id="MobiDB-lite"/>
    </source>
</evidence>
<organism evidence="3 4">
    <name type="scientific">Cardiocondyla obscurior</name>
    <dbReference type="NCBI Taxonomy" id="286306"/>
    <lineage>
        <taxon>Eukaryota</taxon>
        <taxon>Metazoa</taxon>
        <taxon>Ecdysozoa</taxon>
        <taxon>Arthropoda</taxon>
        <taxon>Hexapoda</taxon>
        <taxon>Insecta</taxon>
        <taxon>Pterygota</taxon>
        <taxon>Neoptera</taxon>
        <taxon>Endopterygota</taxon>
        <taxon>Hymenoptera</taxon>
        <taxon>Apocrita</taxon>
        <taxon>Aculeata</taxon>
        <taxon>Formicoidea</taxon>
        <taxon>Formicidae</taxon>
        <taxon>Myrmicinae</taxon>
        <taxon>Cardiocondyla</taxon>
    </lineage>
</organism>
<dbReference type="Proteomes" id="UP001430953">
    <property type="component" value="Unassembled WGS sequence"/>
</dbReference>
<proteinExistence type="predicted"/>
<feature type="region of interest" description="Disordered" evidence="1">
    <location>
        <begin position="121"/>
        <end position="162"/>
    </location>
</feature>